<evidence type="ECO:0000256" key="1">
    <source>
        <dbReference type="ARBA" id="ARBA00008779"/>
    </source>
</evidence>
<dbReference type="InterPro" id="IPR017850">
    <property type="entry name" value="Alkaline_phosphatase_core_sf"/>
</dbReference>
<evidence type="ECO:0000256" key="2">
    <source>
        <dbReference type="ARBA" id="ARBA00022723"/>
    </source>
</evidence>
<name>A0ABX4BTI0_FLAFR</name>
<gene>
    <name evidence="7" type="ORF">B0A65_07055</name>
</gene>
<dbReference type="Gene3D" id="2.60.120.200">
    <property type="match status" value="1"/>
</dbReference>
<evidence type="ECO:0000256" key="3">
    <source>
        <dbReference type="ARBA" id="ARBA00022801"/>
    </source>
</evidence>
<dbReference type="PANTHER" id="PTHR42693:SF43">
    <property type="entry name" value="BLL2667 PROTEIN"/>
    <property type="match status" value="1"/>
</dbReference>
<accession>A0ABX4BTI0</accession>
<proteinExistence type="inferred from homology"/>
<dbReference type="Pfam" id="PF00884">
    <property type="entry name" value="Sulfatase"/>
    <property type="match status" value="1"/>
</dbReference>
<sequence length="759" mass="84063">MNIKKILIATVALLGVSTSIIAQHEPIQPFQGKIGKTLDESTQWWPEKVKAKKDAPNVLWILLDDVGFGASSAFGGLAETPSFEALANDGLRYTNFHTTGICSPTRAALLTGRNHHKVAMGHHAELGIGEPGYLGEIPLEAGTVAEIFRENGYNTFALGKWHGIQPAQQSLTGPFNRWPTGRGFEQFYGFIGGATDQWHPQLVDGINDVNIEPNTKHLNELLADKAISYIANQKSTDPEKPFFLYYATGATHAPHHVAKEWSDKYKGKFDKGWDWYRQEVFNRQTAQGLLQKGTVLPPRQAGVQEWNSLSADEKKVFARFMENYAGYLSYTDHEIGRVIDFLKRSDLLDNTIIFLVIGDNGGSKEGTYTGSLGISSGERSLTGDVPFLLENLDKIGTENTNPNYPLGWSQACNTPFRYWKSDANSEGATHNPLIVSWPKGIKEKGGIRTQYSHVSDILPTTVELTGVTVPEVINGYPQWPIQGTSFAFSLNDEKAPTRHHVQYYELHGGRSIYKDGWKASVYHPRNFSGETGTDPNFNPRPFSQDKWELYNLNEDWNEINDLAAKYPEKLKELQDLFDSEAKSNNVYPLHSYQEGLAKPVIKPKTVILEGTSQKIQVNIGKGAVTITANIETAAKTDEGVIFANGGLLGGSSLYIKGGKLHYLLNNGVDQKILTASKPIQAGKNTIKIEYPDSKNIALFLNGEKVAEERNIIRGKYINSISGEGLSVGRDLNSPVTKTYPAPFDFKGKVTRIVIEQSVQ</sequence>
<reference evidence="7 8" key="1">
    <citation type="submission" date="2016-11" db="EMBL/GenBank/DDBJ databases">
        <title>Whole genomes of Flavobacteriaceae.</title>
        <authorList>
            <person name="Stine C."/>
            <person name="Li C."/>
            <person name="Tadesse D."/>
        </authorList>
    </citation>
    <scope>NUCLEOTIDE SEQUENCE [LARGE SCALE GENOMIC DNA]</scope>
    <source>
        <strain evidence="7 8">DSM 15937</strain>
    </source>
</reference>
<keyword evidence="8" id="KW-1185">Reference proteome</keyword>
<evidence type="ECO:0000256" key="5">
    <source>
        <dbReference type="SAM" id="SignalP"/>
    </source>
</evidence>
<dbReference type="Proteomes" id="UP000198382">
    <property type="component" value="Unassembled WGS sequence"/>
</dbReference>
<dbReference type="InterPro" id="IPR024607">
    <property type="entry name" value="Sulfatase_CS"/>
</dbReference>
<dbReference type="PROSITE" id="PS00523">
    <property type="entry name" value="SULFATASE_1"/>
    <property type="match status" value="1"/>
</dbReference>
<keyword evidence="2" id="KW-0479">Metal-binding</keyword>
<keyword evidence="4" id="KW-0106">Calcium</keyword>
<comment type="similarity">
    <text evidence="1">Belongs to the sulfatase family.</text>
</comment>
<organism evidence="7 8">
    <name type="scientific">Flavobacterium frigidimaris</name>
    <dbReference type="NCBI Taxonomy" id="262320"/>
    <lineage>
        <taxon>Bacteria</taxon>
        <taxon>Pseudomonadati</taxon>
        <taxon>Bacteroidota</taxon>
        <taxon>Flavobacteriia</taxon>
        <taxon>Flavobacteriales</taxon>
        <taxon>Flavobacteriaceae</taxon>
        <taxon>Flavobacterium</taxon>
    </lineage>
</organism>
<dbReference type="RefSeq" id="WP_074658584.1">
    <property type="nucleotide sequence ID" value="NZ_MUGV01000013.1"/>
</dbReference>
<dbReference type="InterPro" id="IPR050738">
    <property type="entry name" value="Sulfatase"/>
</dbReference>
<dbReference type="EMBL" id="MUGV01000013">
    <property type="protein sequence ID" value="OXA80381.1"/>
    <property type="molecule type" value="Genomic_DNA"/>
</dbReference>
<evidence type="ECO:0000256" key="4">
    <source>
        <dbReference type="ARBA" id="ARBA00022837"/>
    </source>
</evidence>
<evidence type="ECO:0000313" key="8">
    <source>
        <dbReference type="Proteomes" id="UP000198382"/>
    </source>
</evidence>
<dbReference type="SUPFAM" id="SSF53649">
    <property type="entry name" value="Alkaline phosphatase-like"/>
    <property type="match status" value="1"/>
</dbReference>
<feature type="signal peptide" evidence="5">
    <location>
        <begin position="1"/>
        <end position="22"/>
    </location>
</feature>
<evidence type="ECO:0000259" key="6">
    <source>
        <dbReference type="Pfam" id="PF00884"/>
    </source>
</evidence>
<dbReference type="PANTHER" id="PTHR42693">
    <property type="entry name" value="ARYLSULFATASE FAMILY MEMBER"/>
    <property type="match status" value="1"/>
</dbReference>
<feature type="chain" id="PRO_5047348018" description="Sulfatase N-terminal domain-containing protein" evidence="5">
    <location>
        <begin position="23"/>
        <end position="759"/>
    </location>
</feature>
<feature type="domain" description="Sulfatase N-terminal" evidence="6">
    <location>
        <begin position="56"/>
        <end position="467"/>
    </location>
</feature>
<comment type="caution">
    <text evidence="7">The sequence shown here is derived from an EMBL/GenBank/DDBJ whole genome shotgun (WGS) entry which is preliminary data.</text>
</comment>
<keyword evidence="5" id="KW-0732">Signal</keyword>
<dbReference type="CDD" id="cd16025">
    <property type="entry name" value="PAS_like"/>
    <property type="match status" value="1"/>
</dbReference>
<dbReference type="Gene3D" id="3.30.1120.10">
    <property type="match status" value="1"/>
</dbReference>
<evidence type="ECO:0000313" key="7">
    <source>
        <dbReference type="EMBL" id="OXA80381.1"/>
    </source>
</evidence>
<protein>
    <recommendedName>
        <fullName evidence="6">Sulfatase N-terminal domain-containing protein</fullName>
    </recommendedName>
</protein>
<dbReference type="Gene3D" id="3.40.720.10">
    <property type="entry name" value="Alkaline Phosphatase, subunit A"/>
    <property type="match status" value="1"/>
</dbReference>
<keyword evidence="3" id="KW-0378">Hydrolase</keyword>
<dbReference type="InterPro" id="IPR000917">
    <property type="entry name" value="Sulfatase_N"/>
</dbReference>